<organism evidence="2 3">
    <name type="scientific">Streptomyces johnsoniae</name>
    <dbReference type="NCBI Taxonomy" id="3075532"/>
    <lineage>
        <taxon>Bacteria</taxon>
        <taxon>Bacillati</taxon>
        <taxon>Actinomycetota</taxon>
        <taxon>Actinomycetes</taxon>
        <taxon>Kitasatosporales</taxon>
        <taxon>Streptomycetaceae</taxon>
        <taxon>Streptomyces</taxon>
    </lineage>
</organism>
<comment type="caution">
    <text evidence="2">The sequence shown here is derived from an EMBL/GenBank/DDBJ whole genome shotgun (WGS) entry which is preliminary data.</text>
</comment>
<evidence type="ECO:0000259" key="1">
    <source>
        <dbReference type="Pfam" id="PF20211"/>
    </source>
</evidence>
<protein>
    <recommendedName>
        <fullName evidence="1">DUF6571 domain-containing protein</fullName>
    </recommendedName>
</protein>
<reference evidence="3" key="1">
    <citation type="submission" date="2023-07" db="EMBL/GenBank/DDBJ databases">
        <title>30 novel species of actinomycetes from the DSMZ collection.</title>
        <authorList>
            <person name="Nouioui I."/>
        </authorList>
    </citation>
    <scope>NUCLEOTIDE SEQUENCE [LARGE SCALE GENOMIC DNA]</scope>
    <source>
        <strain evidence="3">DSM 41886</strain>
    </source>
</reference>
<dbReference type="Pfam" id="PF20211">
    <property type="entry name" value="DUF6571"/>
    <property type="match status" value="1"/>
</dbReference>
<name>A0ABU2S1E8_9ACTN</name>
<dbReference type="InterPro" id="IPR046701">
    <property type="entry name" value="DUF6571"/>
</dbReference>
<dbReference type="RefSeq" id="WP_311615564.1">
    <property type="nucleotide sequence ID" value="NZ_JAVREV010000002.1"/>
</dbReference>
<evidence type="ECO:0000313" key="2">
    <source>
        <dbReference type="EMBL" id="MDT0441614.1"/>
    </source>
</evidence>
<feature type="domain" description="DUF6571" evidence="1">
    <location>
        <begin position="178"/>
        <end position="404"/>
    </location>
</feature>
<evidence type="ECO:0000313" key="3">
    <source>
        <dbReference type="Proteomes" id="UP001183615"/>
    </source>
</evidence>
<dbReference type="Proteomes" id="UP001183615">
    <property type="component" value="Unassembled WGS sequence"/>
</dbReference>
<proteinExistence type="predicted"/>
<dbReference type="EMBL" id="JAVREV010000002">
    <property type="protein sequence ID" value="MDT0441614.1"/>
    <property type="molecule type" value="Genomic_DNA"/>
</dbReference>
<sequence>MSGRGAIAFEEVLHLQLGKLEEAIGEWDTQVQRLESMKENAAGMARRTRSASWAGANADVTIPFVTEQADQFDAAHKQARTLRELCRDGHGRLKHAKDRLTNLVEIEAPELGVHVSATGQVTSDLEGLDAETRRARQDAVVEVSGRITDILRTVAEDDAEIAQALRAAMGTDPDRFTAVEYTSVQQATLAREDADALMERMARGEELPDDELHDIALLLELHADDPAFAERIATGLGPQGVLDFWTDVSRSRDQPPGSSEWESAAALQTSLGQVLGTATQSDSAAMDAWERDMTALGDERVGGPDGPYGFQTMSALMHRGDYDTDFLLEYGDALLTFEREDDRSPAQLWDSDPSLRLNFVESAFPGGEALEGDWGRDPVVGFMQGLGHNPEASTQFFAPPDDYAPTDTFERPPNRFDPADDNEQVNAHLDYLATDREWWLSNDHHGGPDPLNVHPAFGDALFAAATGREAGGFDGDDLDGFLATGDRRTADTAAVMSQVMHLYGSREPNLLAGQPEMAADLAAMTGLYMDDINYAMSGQTEGARAENGQVFGSAYEDRLDNGFFNTARFLNVLGQEETGHGVLTQAQELYTAGVLAGIEPTGQEAYDGGVDAIRTSAEVRGLLDQSLVARIEHDFGEQSKEAERALAQSSGWAKAGGGALVGAGLGGLALVTGGTAAAAVAVPIAAGATPPLIGEFMNQSIDDFSRHEADDTEVRMSRMEFYSAGETATTQLKETFDETIEESLPAGSTIDDSAADLHGAYRLGRDLISITHGPSTPGN</sequence>
<accession>A0ABU2S1E8</accession>
<gene>
    <name evidence="2" type="ORF">RM779_03225</name>
</gene>
<keyword evidence="3" id="KW-1185">Reference proteome</keyword>